<dbReference type="EMBL" id="BGZK01001849">
    <property type="protein sequence ID" value="GBP87271.1"/>
    <property type="molecule type" value="Genomic_DNA"/>
</dbReference>
<comment type="caution">
    <text evidence="1">The sequence shown here is derived from an EMBL/GenBank/DDBJ whole genome shotgun (WGS) entry which is preliminary data.</text>
</comment>
<organism evidence="1 2">
    <name type="scientific">Eumeta variegata</name>
    <name type="common">Bagworm moth</name>
    <name type="synonym">Eumeta japonica</name>
    <dbReference type="NCBI Taxonomy" id="151549"/>
    <lineage>
        <taxon>Eukaryota</taxon>
        <taxon>Metazoa</taxon>
        <taxon>Ecdysozoa</taxon>
        <taxon>Arthropoda</taxon>
        <taxon>Hexapoda</taxon>
        <taxon>Insecta</taxon>
        <taxon>Pterygota</taxon>
        <taxon>Neoptera</taxon>
        <taxon>Endopterygota</taxon>
        <taxon>Lepidoptera</taxon>
        <taxon>Glossata</taxon>
        <taxon>Ditrysia</taxon>
        <taxon>Tineoidea</taxon>
        <taxon>Psychidae</taxon>
        <taxon>Oiketicinae</taxon>
        <taxon>Eumeta</taxon>
    </lineage>
</organism>
<reference evidence="1 2" key="1">
    <citation type="journal article" date="2019" name="Commun. Biol.">
        <title>The bagworm genome reveals a unique fibroin gene that provides high tensile strength.</title>
        <authorList>
            <person name="Kono N."/>
            <person name="Nakamura H."/>
            <person name="Ohtoshi R."/>
            <person name="Tomita M."/>
            <person name="Numata K."/>
            <person name="Arakawa K."/>
        </authorList>
    </citation>
    <scope>NUCLEOTIDE SEQUENCE [LARGE SCALE GENOMIC DNA]</scope>
</reference>
<protein>
    <submittedName>
        <fullName evidence="1">Uncharacterized protein</fullName>
    </submittedName>
</protein>
<gene>
    <name evidence="1" type="ORF">EVAR_64180_1</name>
</gene>
<accession>A0A4C1ZEN6</accession>
<keyword evidence="2" id="KW-1185">Reference proteome</keyword>
<sequence>MRPLQTHATGEPLCGDYSRAATRVSRSRLELSPNKIYPMSEARKFQLRPCRADDANCRRPADDAVGVAAAR</sequence>
<proteinExistence type="predicted"/>
<name>A0A4C1ZEN6_EUMVA</name>
<dbReference type="Proteomes" id="UP000299102">
    <property type="component" value="Unassembled WGS sequence"/>
</dbReference>
<evidence type="ECO:0000313" key="2">
    <source>
        <dbReference type="Proteomes" id="UP000299102"/>
    </source>
</evidence>
<evidence type="ECO:0000313" key="1">
    <source>
        <dbReference type="EMBL" id="GBP87271.1"/>
    </source>
</evidence>
<dbReference type="AlphaFoldDB" id="A0A4C1ZEN6"/>